<dbReference type="InterPro" id="IPR013656">
    <property type="entry name" value="PAS_4"/>
</dbReference>
<dbReference type="InterPro" id="IPR035965">
    <property type="entry name" value="PAS-like_dom_sf"/>
</dbReference>
<evidence type="ECO:0000256" key="4">
    <source>
        <dbReference type="ARBA" id="ARBA00022475"/>
    </source>
</evidence>
<comment type="caution">
    <text evidence="21">The sequence shown here is derived from an EMBL/GenBank/DDBJ whole genome shotgun (WGS) entry which is preliminary data.</text>
</comment>
<proteinExistence type="predicted"/>
<dbReference type="InterPro" id="IPR036641">
    <property type="entry name" value="HPT_dom_sf"/>
</dbReference>
<dbReference type="Pfam" id="PF01627">
    <property type="entry name" value="Hpt"/>
    <property type="match status" value="1"/>
</dbReference>
<dbReference type="PRINTS" id="PR00344">
    <property type="entry name" value="BCTRLSENSOR"/>
</dbReference>
<dbReference type="SMART" id="SM00387">
    <property type="entry name" value="HATPase_c"/>
    <property type="match status" value="1"/>
</dbReference>
<keyword evidence="7" id="KW-0808">Transferase</keyword>
<dbReference type="Pfam" id="PF13426">
    <property type="entry name" value="PAS_9"/>
    <property type="match status" value="1"/>
</dbReference>
<dbReference type="PROSITE" id="PS50109">
    <property type="entry name" value="HIS_KIN"/>
    <property type="match status" value="1"/>
</dbReference>
<keyword evidence="8" id="KW-0812">Transmembrane</keyword>
<dbReference type="Proteomes" id="UP000054742">
    <property type="component" value="Unassembled WGS sequence"/>
</dbReference>
<keyword evidence="4" id="KW-1003">Cell membrane</keyword>
<dbReference type="SUPFAM" id="SSF55785">
    <property type="entry name" value="PYP-like sensor domain (PAS domain)"/>
    <property type="match status" value="1"/>
</dbReference>
<dbReference type="STRING" id="29422.Lbru_2389"/>
<dbReference type="InterPro" id="IPR036097">
    <property type="entry name" value="HisK_dim/P_sf"/>
</dbReference>
<dbReference type="PATRIC" id="fig|29422.6.peg.2541"/>
<evidence type="ECO:0000259" key="16">
    <source>
        <dbReference type="PROSITE" id="PS50109"/>
    </source>
</evidence>
<dbReference type="InterPro" id="IPR008207">
    <property type="entry name" value="Sig_transdc_His_kin_Hpt_dom"/>
</dbReference>
<evidence type="ECO:0000313" key="21">
    <source>
        <dbReference type="EMBL" id="KTC78097.1"/>
    </source>
</evidence>
<dbReference type="NCBIfam" id="TIGR00229">
    <property type="entry name" value="sensory_box"/>
    <property type="match status" value="1"/>
</dbReference>
<dbReference type="FunFam" id="3.30.565.10:FF:000010">
    <property type="entry name" value="Sensor histidine kinase RcsC"/>
    <property type="match status" value="1"/>
</dbReference>
<dbReference type="PROSITE" id="PS50110">
    <property type="entry name" value="RESPONSE_REGULATORY"/>
    <property type="match status" value="1"/>
</dbReference>
<evidence type="ECO:0000259" key="19">
    <source>
        <dbReference type="PROSITE" id="PS50113"/>
    </source>
</evidence>
<evidence type="ECO:0000256" key="3">
    <source>
        <dbReference type="ARBA" id="ARBA00012438"/>
    </source>
</evidence>
<dbReference type="SUPFAM" id="SSF52172">
    <property type="entry name" value="CheY-like"/>
    <property type="match status" value="1"/>
</dbReference>
<feature type="domain" description="PAS" evidence="18">
    <location>
        <begin position="7"/>
        <end position="49"/>
    </location>
</feature>
<dbReference type="SUPFAM" id="SSF55874">
    <property type="entry name" value="ATPase domain of HSP90 chaperone/DNA topoisomerase II/histidine kinase"/>
    <property type="match status" value="1"/>
</dbReference>
<evidence type="ECO:0000259" key="18">
    <source>
        <dbReference type="PROSITE" id="PS50112"/>
    </source>
</evidence>
<dbReference type="InterPro" id="IPR001789">
    <property type="entry name" value="Sig_transdc_resp-reg_receiver"/>
</dbReference>
<dbReference type="PROSITE" id="PS50113">
    <property type="entry name" value="PAC"/>
    <property type="match status" value="1"/>
</dbReference>
<protein>
    <recommendedName>
        <fullName evidence="3">histidine kinase</fullName>
        <ecNumber evidence="3">2.7.13.3</ecNumber>
    </recommendedName>
</protein>
<keyword evidence="10" id="KW-0067">ATP-binding</keyword>
<dbReference type="RefSeq" id="WP_058442375.1">
    <property type="nucleotide sequence ID" value="NZ_CAAAHU010000026.1"/>
</dbReference>
<dbReference type="Pfam" id="PF02518">
    <property type="entry name" value="HATPase_c"/>
    <property type="match status" value="1"/>
</dbReference>
<dbReference type="CDD" id="cd17546">
    <property type="entry name" value="REC_hyHK_CKI1_RcsC-like"/>
    <property type="match status" value="1"/>
</dbReference>
<evidence type="ECO:0000259" key="20">
    <source>
        <dbReference type="PROSITE" id="PS50894"/>
    </source>
</evidence>
<dbReference type="InterPro" id="IPR003594">
    <property type="entry name" value="HATPase_dom"/>
</dbReference>
<dbReference type="Pfam" id="PF00512">
    <property type="entry name" value="HisKA"/>
    <property type="match status" value="1"/>
</dbReference>
<evidence type="ECO:0000313" key="22">
    <source>
        <dbReference type="Proteomes" id="UP000054742"/>
    </source>
</evidence>
<evidence type="ECO:0000256" key="14">
    <source>
        <dbReference type="PROSITE-ProRule" id="PRU00110"/>
    </source>
</evidence>
<dbReference type="SMART" id="SM00388">
    <property type="entry name" value="HisKA"/>
    <property type="match status" value="1"/>
</dbReference>
<dbReference type="OrthoDB" id="9810730at2"/>
<evidence type="ECO:0000256" key="7">
    <source>
        <dbReference type="ARBA" id="ARBA00022679"/>
    </source>
</evidence>
<dbReference type="InterPro" id="IPR004358">
    <property type="entry name" value="Sig_transdc_His_kin-like_C"/>
</dbReference>
<evidence type="ECO:0000256" key="6">
    <source>
        <dbReference type="ARBA" id="ARBA00022553"/>
    </source>
</evidence>
<keyword evidence="13" id="KW-0472">Membrane</keyword>
<evidence type="ECO:0000256" key="15">
    <source>
        <dbReference type="PROSITE-ProRule" id="PRU00169"/>
    </source>
</evidence>
<keyword evidence="22" id="KW-1185">Reference proteome</keyword>
<feature type="domain" description="Histidine kinase" evidence="16">
    <location>
        <begin position="277"/>
        <end position="497"/>
    </location>
</feature>
<dbReference type="PANTHER" id="PTHR43047">
    <property type="entry name" value="TWO-COMPONENT HISTIDINE PROTEIN KINASE"/>
    <property type="match status" value="1"/>
</dbReference>
<comment type="catalytic activity">
    <reaction evidence="1">
        <text>ATP + protein L-histidine = ADP + protein N-phospho-L-histidine.</text>
        <dbReference type="EC" id="2.7.13.3"/>
    </reaction>
</comment>
<dbReference type="CDD" id="cd00082">
    <property type="entry name" value="HisKA"/>
    <property type="match status" value="1"/>
</dbReference>
<dbReference type="InterPro" id="IPR036890">
    <property type="entry name" value="HATPase_C_sf"/>
</dbReference>
<dbReference type="PANTHER" id="PTHR43047:SF72">
    <property type="entry name" value="OSMOSENSING HISTIDINE PROTEIN KINASE SLN1"/>
    <property type="match status" value="1"/>
</dbReference>
<dbReference type="EMBL" id="LNXV01000033">
    <property type="protein sequence ID" value="KTC78097.1"/>
    <property type="molecule type" value="Genomic_DNA"/>
</dbReference>
<evidence type="ECO:0000256" key="8">
    <source>
        <dbReference type="ARBA" id="ARBA00022692"/>
    </source>
</evidence>
<evidence type="ECO:0000256" key="13">
    <source>
        <dbReference type="ARBA" id="ARBA00023136"/>
    </source>
</evidence>
<dbReference type="Gene3D" id="1.20.120.160">
    <property type="entry name" value="HPT domain"/>
    <property type="match status" value="1"/>
</dbReference>
<keyword evidence="12" id="KW-0902">Two-component regulatory system</keyword>
<feature type="domain" description="Response regulatory" evidence="17">
    <location>
        <begin position="538"/>
        <end position="657"/>
    </location>
</feature>
<dbReference type="InterPro" id="IPR000700">
    <property type="entry name" value="PAS-assoc_C"/>
</dbReference>
<evidence type="ECO:0000256" key="9">
    <source>
        <dbReference type="ARBA" id="ARBA00022777"/>
    </source>
</evidence>
<keyword evidence="5" id="KW-0997">Cell inner membrane</keyword>
<dbReference type="InterPro" id="IPR000014">
    <property type="entry name" value="PAS"/>
</dbReference>
<keyword evidence="6 15" id="KW-0597">Phosphoprotein</keyword>
<keyword evidence="10" id="KW-0547">Nucleotide-binding</keyword>
<dbReference type="SMART" id="SM00448">
    <property type="entry name" value="REC"/>
    <property type="match status" value="1"/>
</dbReference>
<dbReference type="AlphaFoldDB" id="A0A0W0S4T2"/>
<keyword evidence="11" id="KW-1133">Transmembrane helix</keyword>
<feature type="modified residue" description="Phosphohistidine" evidence="14">
    <location>
        <position position="742"/>
    </location>
</feature>
<dbReference type="GO" id="GO:0009927">
    <property type="term" value="F:histidine phosphotransfer kinase activity"/>
    <property type="evidence" value="ECO:0007669"/>
    <property type="project" value="TreeGrafter"/>
</dbReference>
<organism evidence="21 22">
    <name type="scientific">Legionella brunensis</name>
    <dbReference type="NCBI Taxonomy" id="29422"/>
    <lineage>
        <taxon>Bacteria</taxon>
        <taxon>Pseudomonadati</taxon>
        <taxon>Pseudomonadota</taxon>
        <taxon>Gammaproteobacteria</taxon>
        <taxon>Legionellales</taxon>
        <taxon>Legionellaceae</taxon>
        <taxon>Legionella</taxon>
    </lineage>
</organism>
<dbReference type="GO" id="GO:0000155">
    <property type="term" value="F:phosphorelay sensor kinase activity"/>
    <property type="evidence" value="ECO:0007669"/>
    <property type="project" value="InterPro"/>
</dbReference>
<evidence type="ECO:0000256" key="2">
    <source>
        <dbReference type="ARBA" id="ARBA00004429"/>
    </source>
</evidence>
<name>A0A0W0S4T2_9GAMM</name>
<dbReference type="PROSITE" id="PS50112">
    <property type="entry name" value="PAS"/>
    <property type="match status" value="1"/>
</dbReference>
<feature type="domain" description="PAC" evidence="19">
    <location>
        <begin position="221"/>
        <end position="273"/>
    </location>
</feature>
<evidence type="ECO:0000256" key="10">
    <source>
        <dbReference type="ARBA" id="ARBA00022840"/>
    </source>
</evidence>
<dbReference type="EC" id="2.7.13.3" evidence="3"/>
<dbReference type="SUPFAM" id="SSF47226">
    <property type="entry name" value="Histidine-containing phosphotransfer domain, HPT domain"/>
    <property type="match status" value="1"/>
</dbReference>
<evidence type="ECO:0000256" key="11">
    <source>
        <dbReference type="ARBA" id="ARBA00022989"/>
    </source>
</evidence>
<dbReference type="Gene3D" id="3.30.565.10">
    <property type="entry name" value="Histidine kinase-like ATPase, C-terminal domain"/>
    <property type="match status" value="1"/>
</dbReference>
<dbReference type="Pfam" id="PF08448">
    <property type="entry name" value="PAS_4"/>
    <property type="match status" value="1"/>
</dbReference>
<gene>
    <name evidence="21" type="ORF">Lbru_2389</name>
</gene>
<evidence type="ECO:0000259" key="17">
    <source>
        <dbReference type="PROSITE" id="PS50110"/>
    </source>
</evidence>
<dbReference type="GO" id="GO:0005886">
    <property type="term" value="C:plasma membrane"/>
    <property type="evidence" value="ECO:0007669"/>
    <property type="project" value="UniProtKB-SubCell"/>
</dbReference>
<accession>A0A0W0S4T2</accession>
<feature type="modified residue" description="4-aspartylphosphate" evidence="15">
    <location>
        <position position="587"/>
    </location>
</feature>
<dbReference type="InterPro" id="IPR003661">
    <property type="entry name" value="HisK_dim/P_dom"/>
</dbReference>
<keyword evidence="9 21" id="KW-0418">Kinase</keyword>
<comment type="subcellular location">
    <subcellularLocation>
        <location evidence="2">Cell inner membrane</location>
        <topology evidence="2">Multi-pass membrane protein</topology>
    </subcellularLocation>
</comment>
<dbReference type="SUPFAM" id="SSF47384">
    <property type="entry name" value="Homodimeric domain of signal transducing histidine kinase"/>
    <property type="match status" value="1"/>
</dbReference>
<evidence type="ECO:0000256" key="12">
    <source>
        <dbReference type="ARBA" id="ARBA00023012"/>
    </source>
</evidence>
<dbReference type="InterPro" id="IPR011006">
    <property type="entry name" value="CheY-like_superfamily"/>
</dbReference>
<evidence type="ECO:0000256" key="1">
    <source>
        <dbReference type="ARBA" id="ARBA00000085"/>
    </source>
</evidence>
<dbReference type="Gene3D" id="3.30.450.20">
    <property type="entry name" value="PAS domain"/>
    <property type="match status" value="1"/>
</dbReference>
<dbReference type="InterPro" id="IPR005467">
    <property type="entry name" value="His_kinase_dom"/>
</dbReference>
<dbReference type="Gene3D" id="1.10.287.130">
    <property type="match status" value="1"/>
</dbReference>
<dbReference type="PROSITE" id="PS50894">
    <property type="entry name" value="HPT"/>
    <property type="match status" value="1"/>
</dbReference>
<dbReference type="CDD" id="cd16922">
    <property type="entry name" value="HATPase_EvgS-ArcB-TorS-like"/>
    <property type="match status" value="1"/>
</dbReference>
<dbReference type="Pfam" id="PF00072">
    <property type="entry name" value="Response_reg"/>
    <property type="match status" value="1"/>
</dbReference>
<reference evidence="21 22" key="1">
    <citation type="submission" date="2015-11" db="EMBL/GenBank/DDBJ databases">
        <title>Genomic analysis of 38 Legionella species identifies large and diverse effector repertoires.</title>
        <authorList>
            <person name="Burstein D."/>
            <person name="Amaro F."/>
            <person name="Zusman T."/>
            <person name="Lifshitz Z."/>
            <person name="Cohen O."/>
            <person name="Gilbert J.A."/>
            <person name="Pupko T."/>
            <person name="Shuman H.A."/>
            <person name="Segal G."/>
        </authorList>
    </citation>
    <scope>NUCLEOTIDE SEQUENCE [LARGE SCALE GENOMIC DNA]</scope>
    <source>
        <strain evidence="21 22">ATCC 43878</strain>
    </source>
</reference>
<sequence length="800" mass="91205">MKLSKKEMTVLGKAYDALKHSFIVLNKHLEITYLNNYAKKLFGFTDQEIKDTPSFNILLEKHAFPPLFSDPENLILNQDPMKIKRHLKKWDLLRGKVDKKQAIFLFDKDVTEQEEMYDVLSRSVSEVTGQVFSKRLSAQEYMDEIRGCLENVIRQMPCYVYWKDKEFRYIFCNDITAEIMGLPSAKFAVGKTDYDFGWDKTLVDSYRSTDTKILTTGEPILNLEEELIDKNGRVYHTLVNKMPLKNHQGKIIGLLGITVDVTGVKKAEIAKANFIANMSHDIRTPLTGIIGMSKILEEKVTSNEEKQFAGWIYESGEQLLKLLNGVLDLVSAEHLTEDDFHRDTFDIRQAMEDIILLEKPTIFHKNLQCNLVIDRDVPIHIISDRFKLTRVILNLVGNAIKFTDHGSINLHIKRPADHPDLLEFRISDTGKGIPKVLLPKIFERFYRVSPSYKGDHAGHGLGLHIVEKFISLLGGEIKVDSVENKGTTFTFTIPLIRAKDFEIESEKDFVIALQNEPRHQPLNYEYALGSPPSEERYNLLVVEDNDIALRIAESLCIRQGCKVTKAVDGETALRHAKEQKFNLILTDLGLPGVSGNELTKEIRKWEKENLIPPIPIIGLTAHASMDAKKESLAAGMNDLLGKPLHADLLQNILDKYVDNSLTTFSSPVLNNGHDLPETIEDLFNLDQFPLLDAETGINNLGSEMILKDILISMINDELPQELEKLKSAYSNKDWAQIEALAHKMKSGAVYCGTSRLKHACQYLERYRKTGYEKELERLYHQLMKVAEQTVISVRSWLHQE</sequence>
<feature type="domain" description="HPt" evidence="20">
    <location>
        <begin position="703"/>
        <end position="796"/>
    </location>
</feature>
<evidence type="ECO:0000256" key="5">
    <source>
        <dbReference type="ARBA" id="ARBA00022519"/>
    </source>
</evidence>
<dbReference type="Gene3D" id="3.40.50.2300">
    <property type="match status" value="1"/>
</dbReference>